<accession>A0A9D1X5M0</accession>
<dbReference type="InterPro" id="IPR031100">
    <property type="entry name" value="LOG_fam"/>
</dbReference>
<dbReference type="NCBIfam" id="TIGR00730">
    <property type="entry name" value="Rossman fold protein, TIGR00730 family"/>
    <property type="match status" value="1"/>
</dbReference>
<dbReference type="EC" id="3.2.2.n1" evidence="2"/>
<dbReference type="InterPro" id="IPR005269">
    <property type="entry name" value="LOG"/>
</dbReference>
<dbReference type="GO" id="GO:0009691">
    <property type="term" value="P:cytokinin biosynthetic process"/>
    <property type="evidence" value="ECO:0007669"/>
    <property type="project" value="UniProtKB-UniRule"/>
</dbReference>
<dbReference type="GO" id="GO:0005829">
    <property type="term" value="C:cytosol"/>
    <property type="evidence" value="ECO:0007669"/>
    <property type="project" value="TreeGrafter"/>
</dbReference>
<organism evidence="3 4">
    <name type="scientific">Candidatus Anaerobutyricum stercoripullorum</name>
    <dbReference type="NCBI Taxonomy" id="2838456"/>
    <lineage>
        <taxon>Bacteria</taxon>
        <taxon>Bacillati</taxon>
        <taxon>Bacillota</taxon>
        <taxon>Clostridia</taxon>
        <taxon>Lachnospirales</taxon>
        <taxon>Lachnospiraceae</taxon>
        <taxon>Anaerobutyricum</taxon>
    </lineage>
</organism>
<sequence length="187" mass="20472">METMTICVYGAASEKIDPAFIEGSEQLGREIAHRGHRMVYGGGGGGVMGACARGASRAGGEVTGVVPYFMDDFEVINKNCTKIIRTDTMSQRKDIMENSADAFIIAPGGIGTFDEFFQILTLVELGQKDAPIVLYNLNGYYDVMLDFMRTCTSMGFIRERALTLFRVCATAKDALDAVEEMYGSRLQ</sequence>
<dbReference type="PANTHER" id="PTHR31223:SF70">
    <property type="entry name" value="LOG FAMILY PROTEIN YJL055W"/>
    <property type="match status" value="1"/>
</dbReference>
<evidence type="ECO:0000256" key="1">
    <source>
        <dbReference type="ARBA" id="ARBA00006763"/>
    </source>
</evidence>
<dbReference type="EMBL" id="DXEQ01000293">
    <property type="protein sequence ID" value="HIX73292.1"/>
    <property type="molecule type" value="Genomic_DNA"/>
</dbReference>
<keyword evidence="2" id="KW-0203">Cytokinin biosynthesis</keyword>
<evidence type="ECO:0000313" key="4">
    <source>
        <dbReference type="Proteomes" id="UP000886805"/>
    </source>
</evidence>
<dbReference type="PANTHER" id="PTHR31223">
    <property type="entry name" value="LOG FAMILY PROTEIN YJL055W"/>
    <property type="match status" value="1"/>
</dbReference>
<comment type="similarity">
    <text evidence="1 2">Belongs to the LOG family.</text>
</comment>
<dbReference type="Pfam" id="PF03641">
    <property type="entry name" value="Lysine_decarbox"/>
    <property type="match status" value="1"/>
</dbReference>
<evidence type="ECO:0000313" key="3">
    <source>
        <dbReference type="EMBL" id="HIX73292.1"/>
    </source>
</evidence>
<reference evidence="3" key="1">
    <citation type="journal article" date="2021" name="PeerJ">
        <title>Extensive microbial diversity within the chicken gut microbiome revealed by metagenomics and culture.</title>
        <authorList>
            <person name="Gilroy R."/>
            <person name="Ravi A."/>
            <person name="Getino M."/>
            <person name="Pursley I."/>
            <person name="Horton D.L."/>
            <person name="Alikhan N.F."/>
            <person name="Baker D."/>
            <person name="Gharbi K."/>
            <person name="Hall N."/>
            <person name="Watson M."/>
            <person name="Adriaenssens E.M."/>
            <person name="Foster-Nyarko E."/>
            <person name="Jarju S."/>
            <person name="Secka A."/>
            <person name="Antonio M."/>
            <person name="Oren A."/>
            <person name="Chaudhuri R.R."/>
            <person name="La Ragione R."/>
            <person name="Hildebrand F."/>
            <person name="Pallen M.J."/>
        </authorList>
    </citation>
    <scope>NUCLEOTIDE SEQUENCE</scope>
    <source>
        <strain evidence="3">ChiSxjej3B15-1167</strain>
    </source>
</reference>
<dbReference type="GO" id="GO:0016799">
    <property type="term" value="F:hydrolase activity, hydrolyzing N-glycosyl compounds"/>
    <property type="evidence" value="ECO:0007669"/>
    <property type="project" value="TreeGrafter"/>
</dbReference>
<dbReference type="Proteomes" id="UP000886805">
    <property type="component" value="Unassembled WGS sequence"/>
</dbReference>
<keyword evidence="2" id="KW-0378">Hydrolase</keyword>
<name>A0A9D1X5M0_9FIRM</name>
<comment type="caution">
    <text evidence="3">The sequence shown here is derived from an EMBL/GenBank/DDBJ whole genome shotgun (WGS) entry which is preliminary data.</text>
</comment>
<dbReference type="Gene3D" id="3.40.50.450">
    <property type="match status" value="1"/>
</dbReference>
<reference evidence="3" key="2">
    <citation type="submission" date="2021-04" db="EMBL/GenBank/DDBJ databases">
        <authorList>
            <person name="Gilroy R."/>
        </authorList>
    </citation>
    <scope>NUCLEOTIDE SEQUENCE</scope>
    <source>
        <strain evidence="3">ChiSxjej3B15-1167</strain>
    </source>
</reference>
<gene>
    <name evidence="3" type="ORF">H9849_09755</name>
</gene>
<evidence type="ECO:0000256" key="2">
    <source>
        <dbReference type="RuleBase" id="RU363015"/>
    </source>
</evidence>
<dbReference type="AlphaFoldDB" id="A0A9D1X5M0"/>
<protein>
    <recommendedName>
        <fullName evidence="2">Cytokinin riboside 5'-monophosphate phosphoribohydrolase</fullName>
        <ecNumber evidence="2">3.2.2.n1</ecNumber>
    </recommendedName>
</protein>
<dbReference type="SUPFAM" id="SSF102405">
    <property type="entry name" value="MCP/YpsA-like"/>
    <property type="match status" value="1"/>
</dbReference>
<proteinExistence type="inferred from homology"/>